<reference evidence="12" key="1">
    <citation type="submission" date="2017-10" db="EMBL/GenBank/DDBJ databases">
        <title>Transcriptome Assembly of Sugarcane Aphid Adults.</title>
        <authorList>
            <person name="Scully E.D."/>
            <person name="Palmer N.A."/>
            <person name="Geib S.M."/>
            <person name="Sarath G."/>
            <person name="Sattler S.E."/>
        </authorList>
    </citation>
    <scope>NUCLEOTIDE SEQUENCE</scope>
    <source>
        <tissue evidence="12">Whole body</tissue>
    </source>
</reference>
<dbReference type="InterPro" id="IPR000629">
    <property type="entry name" value="RNA-helicase_DEAD-box_CS"/>
</dbReference>
<dbReference type="GO" id="GO:0016787">
    <property type="term" value="F:hydrolase activity"/>
    <property type="evidence" value="ECO:0007669"/>
    <property type="project" value="UniProtKB-KW"/>
</dbReference>
<dbReference type="SMART" id="SM00487">
    <property type="entry name" value="DEXDc"/>
    <property type="match status" value="1"/>
</dbReference>
<feature type="domain" description="Helicase C-terminal" evidence="11">
    <location>
        <begin position="435"/>
        <end position="580"/>
    </location>
</feature>
<dbReference type="InterPro" id="IPR014001">
    <property type="entry name" value="Helicase_ATP-bd"/>
</dbReference>
<feature type="region of interest" description="Disordered" evidence="9">
    <location>
        <begin position="1"/>
        <end position="22"/>
    </location>
</feature>
<dbReference type="PANTHER" id="PTHR47958">
    <property type="entry name" value="ATP-DEPENDENT RNA HELICASE DBP3"/>
    <property type="match status" value="1"/>
</dbReference>
<dbReference type="FunFam" id="3.40.50.300:FF:000008">
    <property type="entry name" value="ATP-dependent RNA helicase RhlB"/>
    <property type="match status" value="1"/>
</dbReference>
<sequence>MDQEEDWDSPSGMQYQPQQQYIPQQQYRKTFTSNPDDLLMDIESKFAGLIIGKGGAVIKGLRKESGAFISVIDGDSYLLKTVKISGNPKAKEHAQKLINDIIDANDQEKIRQKLKEESDIKLNEPVQLTFNWDELMKEEAENQKKRLAALTPIIKDFYKEHPEVTMMTDQEVEDFRISKNNIMIKYIDENNLKLIPKPVLKFSHAFKDYPEILDEIQKQNFETPSPVQCQAWPIIMSGHDLIAIAQTGTGKTLAFLLPAFIHLDCQLTPRSERKGPSILILAPTRELVLQIESEVKKYSYKGIKAMSIYGGASSGKQKECLRNGVEIVIATPGRLNDFVGSGAIDLSDVTFLILDEADRMLDLGFEPQIRVSLLRVRPDRQTIMTSATWPPGVKRLAKSYTTNPIQVMVGSLDLTTVNTVKQDILIMEEEEKEFWLENFLRNISEDDKIIIFVNRKVTVDHLSSDLCLKGFIVESIHGGREQSDREMALECLRNGEVNILIATDVASRGIDINDITVVINYDFTKDIEEYVHRVGRTGRAGKTGLAITLMTRKDWGKAKELVEVMEKSGQDVPPELQDMALRYEAKKVRDRAEGGDRPFRGGRGGGRGFSRGDGGFSGNRRNNY</sequence>
<dbReference type="InterPro" id="IPR001650">
    <property type="entry name" value="Helicase_C-like"/>
</dbReference>
<dbReference type="InterPro" id="IPR011545">
    <property type="entry name" value="DEAD/DEAH_box_helicase_dom"/>
</dbReference>
<keyword evidence="3 8" id="KW-0378">Hydrolase</keyword>
<evidence type="ECO:0000259" key="11">
    <source>
        <dbReference type="PROSITE" id="PS51194"/>
    </source>
</evidence>
<feature type="compositionally biased region" description="Gly residues" evidence="9">
    <location>
        <begin position="601"/>
        <end position="617"/>
    </location>
</feature>
<comment type="similarity">
    <text evidence="8">Belongs to the DEAD box helicase family.</text>
</comment>
<dbReference type="Gene3D" id="3.40.50.300">
    <property type="entry name" value="P-loop containing nucleotide triphosphate hydrolases"/>
    <property type="match status" value="2"/>
</dbReference>
<gene>
    <name evidence="12" type="primary">DDX43_1</name>
</gene>
<keyword evidence="5 8" id="KW-0067">ATP-binding</keyword>
<dbReference type="SUPFAM" id="SSF52540">
    <property type="entry name" value="P-loop containing nucleoside triphosphate hydrolases"/>
    <property type="match status" value="1"/>
</dbReference>
<comment type="catalytic activity">
    <reaction evidence="6">
        <text>ATP + H2O = ADP + phosphate + H(+)</text>
        <dbReference type="Rhea" id="RHEA:13065"/>
        <dbReference type="ChEBI" id="CHEBI:15377"/>
        <dbReference type="ChEBI" id="CHEBI:15378"/>
        <dbReference type="ChEBI" id="CHEBI:30616"/>
        <dbReference type="ChEBI" id="CHEBI:43474"/>
        <dbReference type="ChEBI" id="CHEBI:456216"/>
        <dbReference type="EC" id="3.6.4.13"/>
    </reaction>
</comment>
<accession>A0A2H8THD8</accession>
<evidence type="ECO:0000256" key="9">
    <source>
        <dbReference type="SAM" id="MobiDB-lite"/>
    </source>
</evidence>
<dbReference type="SMART" id="SM00322">
    <property type="entry name" value="KH"/>
    <property type="match status" value="1"/>
</dbReference>
<dbReference type="InterPro" id="IPR036612">
    <property type="entry name" value="KH_dom_type_1_sf"/>
</dbReference>
<dbReference type="SUPFAM" id="SSF54791">
    <property type="entry name" value="Eukaryotic type KH-domain (KH-domain type I)"/>
    <property type="match status" value="1"/>
</dbReference>
<dbReference type="EMBL" id="GFXV01001719">
    <property type="protein sequence ID" value="MBW13524.1"/>
    <property type="molecule type" value="Transcribed_RNA"/>
</dbReference>
<evidence type="ECO:0000256" key="3">
    <source>
        <dbReference type="ARBA" id="ARBA00022801"/>
    </source>
</evidence>
<dbReference type="Pfam" id="PF00270">
    <property type="entry name" value="DEAD"/>
    <property type="match status" value="1"/>
</dbReference>
<dbReference type="CDD" id="cd18787">
    <property type="entry name" value="SF2_C_DEAD"/>
    <property type="match status" value="1"/>
</dbReference>
<evidence type="ECO:0000256" key="1">
    <source>
        <dbReference type="ARBA" id="ARBA00012552"/>
    </source>
</evidence>
<proteinExistence type="inferred from homology"/>
<evidence type="ECO:0000256" key="8">
    <source>
        <dbReference type="RuleBase" id="RU000492"/>
    </source>
</evidence>
<dbReference type="GO" id="GO:0003723">
    <property type="term" value="F:RNA binding"/>
    <property type="evidence" value="ECO:0007669"/>
    <property type="project" value="UniProtKB-UniRule"/>
</dbReference>
<dbReference type="GO" id="GO:0005524">
    <property type="term" value="F:ATP binding"/>
    <property type="evidence" value="ECO:0007669"/>
    <property type="project" value="UniProtKB-KW"/>
</dbReference>
<dbReference type="OrthoDB" id="196131at2759"/>
<dbReference type="InterPro" id="IPR004088">
    <property type="entry name" value="KH_dom_type_1"/>
</dbReference>
<dbReference type="PROSITE" id="PS00039">
    <property type="entry name" value="DEAD_ATP_HELICASE"/>
    <property type="match status" value="1"/>
</dbReference>
<dbReference type="GO" id="GO:0003724">
    <property type="term" value="F:RNA helicase activity"/>
    <property type="evidence" value="ECO:0007669"/>
    <property type="project" value="UniProtKB-EC"/>
</dbReference>
<keyword evidence="4 8" id="KW-0347">Helicase</keyword>
<dbReference type="EC" id="3.6.4.13" evidence="1"/>
<protein>
    <recommendedName>
        <fullName evidence="1">RNA helicase</fullName>
        <ecNumber evidence="1">3.6.4.13</ecNumber>
    </recommendedName>
</protein>
<dbReference type="Pfam" id="PF00271">
    <property type="entry name" value="Helicase_C"/>
    <property type="match status" value="1"/>
</dbReference>
<dbReference type="FunFam" id="3.40.50.300:FF:000079">
    <property type="entry name" value="probable ATP-dependent RNA helicase DDX17"/>
    <property type="match status" value="1"/>
</dbReference>
<keyword evidence="7" id="KW-0694">RNA-binding</keyword>
<evidence type="ECO:0000256" key="7">
    <source>
        <dbReference type="PROSITE-ProRule" id="PRU00117"/>
    </source>
</evidence>
<dbReference type="GO" id="GO:0031047">
    <property type="term" value="P:regulatory ncRNA-mediated gene silencing"/>
    <property type="evidence" value="ECO:0007669"/>
    <property type="project" value="UniProtKB-ARBA"/>
</dbReference>
<feature type="compositionally biased region" description="Basic and acidic residues" evidence="9">
    <location>
        <begin position="587"/>
        <end position="599"/>
    </location>
</feature>
<dbReference type="SMART" id="SM00490">
    <property type="entry name" value="HELICc"/>
    <property type="match status" value="1"/>
</dbReference>
<dbReference type="InterPro" id="IPR027417">
    <property type="entry name" value="P-loop_NTPase"/>
</dbReference>
<dbReference type="AlphaFoldDB" id="A0A2H8THD8"/>
<organism evidence="12">
    <name type="scientific">Melanaphis sacchari</name>
    <dbReference type="NCBI Taxonomy" id="742174"/>
    <lineage>
        <taxon>Eukaryota</taxon>
        <taxon>Metazoa</taxon>
        <taxon>Ecdysozoa</taxon>
        <taxon>Arthropoda</taxon>
        <taxon>Hexapoda</taxon>
        <taxon>Insecta</taxon>
        <taxon>Pterygota</taxon>
        <taxon>Neoptera</taxon>
        <taxon>Paraneoptera</taxon>
        <taxon>Hemiptera</taxon>
        <taxon>Sternorrhyncha</taxon>
        <taxon>Aphidomorpha</taxon>
        <taxon>Aphidoidea</taxon>
        <taxon>Aphididae</taxon>
        <taxon>Aphidini</taxon>
        <taxon>Melanaphis</taxon>
    </lineage>
</organism>
<feature type="region of interest" description="Disordered" evidence="9">
    <location>
        <begin position="587"/>
        <end position="624"/>
    </location>
</feature>
<keyword evidence="2 8" id="KW-0547">Nucleotide-binding</keyword>
<evidence type="ECO:0000256" key="2">
    <source>
        <dbReference type="ARBA" id="ARBA00022741"/>
    </source>
</evidence>
<evidence type="ECO:0000256" key="5">
    <source>
        <dbReference type="ARBA" id="ARBA00022840"/>
    </source>
</evidence>
<feature type="domain" description="Helicase ATP-binding" evidence="10">
    <location>
        <begin position="232"/>
        <end position="407"/>
    </location>
</feature>
<evidence type="ECO:0000256" key="6">
    <source>
        <dbReference type="ARBA" id="ARBA00047984"/>
    </source>
</evidence>
<dbReference type="CDD" id="cd02394">
    <property type="entry name" value="KH-I_Vigilin_rpt6"/>
    <property type="match status" value="1"/>
</dbReference>
<dbReference type="Gene3D" id="3.30.1370.10">
    <property type="entry name" value="K Homology domain, type 1"/>
    <property type="match status" value="1"/>
</dbReference>
<dbReference type="Pfam" id="PF00013">
    <property type="entry name" value="KH_1"/>
    <property type="match status" value="1"/>
</dbReference>
<evidence type="ECO:0000313" key="12">
    <source>
        <dbReference type="EMBL" id="MBW13524.1"/>
    </source>
</evidence>
<name>A0A2H8THD8_9HEMI</name>
<dbReference type="PROSITE" id="PS51194">
    <property type="entry name" value="HELICASE_CTER"/>
    <property type="match status" value="1"/>
</dbReference>
<dbReference type="InterPro" id="IPR004087">
    <property type="entry name" value="KH_dom"/>
</dbReference>
<evidence type="ECO:0000256" key="4">
    <source>
        <dbReference type="ARBA" id="ARBA00022806"/>
    </source>
</evidence>
<evidence type="ECO:0000259" key="10">
    <source>
        <dbReference type="PROSITE" id="PS51192"/>
    </source>
</evidence>
<dbReference type="PROSITE" id="PS51192">
    <property type="entry name" value="HELICASE_ATP_BIND_1"/>
    <property type="match status" value="1"/>
</dbReference>
<dbReference type="PROSITE" id="PS50084">
    <property type="entry name" value="KH_TYPE_1"/>
    <property type="match status" value="1"/>
</dbReference>